<evidence type="ECO:0000313" key="1">
    <source>
        <dbReference type="EMBL" id="OPF78602.1"/>
    </source>
</evidence>
<dbReference type="AlphaFoldDB" id="A0A1V4D469"/>
<protein>
    <submittedName>
        <fullName evidence="1">Uncharacterized protein</fullName>
    </submittedName>
</protein>
<gene>
    <name evidence="1" type="ORF">VT50_0218690</name>
</gene>
<dbReference type="EMBL" id="LAKD02000046">
    <property type="protein sequence ID" value="OPF78602.1"/>
    <property type="molecule type" value="Genomic_DNA"/>
</dbReference>
<keyword evidence="2" id="KW-1185">Reference proteome</keyword>
<proteinExistence type="predicted"/>
<accession>A0A1V4D469</accession>
<dbReference type="RefSeq" id="WP_046087479.1">
    <property type="nucleotide sequence ID" value="NZ_LAKD02000046.1"/>
</dbReference>
<dbReference type="Proteomes" id="UP000033615">
    <property type="component" value="Unassembled WGS sequence"/>
</dbReference>
<evidence type="ECO:0000313" key="2">
    <source>
        <dbReference type="Proteomes" id="UP000033615"/>
    </source>
</evidence>
<comment type="caution">
    <text evidence="1">The sequence shown here is derived from an EMBL/GenBank/DDBJ whole genome shotgun (WGS) entry which is preliminary data.</text>
</comment>
<reference evidence="1" key="1">
    <citation type="submission" date="2016-12" db="EMBL/GenBank/DDBJ databases">
        <title>Genome sequence of Streptomyces antioxidans MUSC 164.</title>
        <authorList>
            <person name="Lee L.-H."/>
            <person name="Ser H.-L."/>
        </authorList>
    </citation>
    <scope>NUCLEOTIDE SEQUENCE [LARGE SCALE GENOMIC DNA]</scope>
    <source>
        <strain evidence="1">MUSC 164</strain>
    </source>
</reference>
<sequence length="151" mass="16309">MEELAALAASGAASLVGLMISDSWNHVRETVARFIARERKPEDTMAELDRARHRLIAAQERGDEGAVRDISAEWQSYLYLLLCTDPTTAEELRAMSASLDNMLAGEQSPGVSNVINGGVQHGPVVQTGQITGTAVHTIHMRLAEEQPKASS</sequence>
<dbReference type="OrthoDB" id="3870696at2"/>
<name>A0A1V4D469_9ACTN</name>
<organism evidence="1 2">
    <name type="scientific">Streptomyces antioxidans</name>
    <dbReference type="NCBI Taxonomy" id="1507734"/>
    <lineage>
        <taxon>Bacteria</taxon>
        <taxon>Bacillati</taxon>
        <taxon>Actinomycetota</taxon>
        <taxon>Actinomycetes</taxon>
        <taxon>Kitasatosporales</taxon>
        <taxon>Streptomycetaceae</taxon>
        <taxon>Streptomyces</taxon>
    </lineage>
</organism>